<comment type="caution">
    <text evidence="9">The sequence shown here is derived from an EMBL/GenBank/DDBJ whole genome shotgun (WGS) entry which is preliminary data.</text>
</comment>
<evidence type="ECO:0000259" key="8">
    <source>
        <dbReference type="PROSITE" id="PS50262"/>
    </source>
</evidence>
<keyword evidence="10" id="KW-1185">Reference proteome</keyword>
<dbReference type="InterPro" id="IPR053231">
    <property type="entry name" value="GPCR_LN-TM7"/>
</dbReference>
<feature type="transmembrane region" description="Helical" evidence="5">
    <location>
        <begin position="321"/>
        <end position="343"/>
    </location>
</feature>
<feature type="transmembrane region" description="Helical" evidence="5">
    <location>
        <begin position="410"/>
        <end position="432"/>
    </location>
</feature>
<feature type="domain" description="G-protein coupled receptors family 2 profile 2" evidence="7">
    <location>
        <begin position="285"/>
        <end position="481"/>
    </location>
</feature>
<dbReference type="InterPro" id="IPR000832">
    <property type="entry name" value="GPCR_2_secretin-like"/>
</dbReference>
<feature type="transmembrane region" description="Helical" evidence="5">
    <location>
        <begin position="504"/>
        <end position="527"/>
    </location>
</feature>
<dbReference type="EMBL" id="CAJNOC010002574">
    <property type="protein sequence ID" value="CAF0940808.1"/>
    <property type="molecule type" value="Genomic_DNA"/>
</dbReference>
<gene>
    <name evidence="9" type="ORF">OXX778_LOCUS13418</name>
</gene>
<dbReference type="AlphaFoldDB" id="A0A814CAZ5"/>
<feature type="chain" id="PRO_5032343731" description="G-protein coupled receptors family 2 profile 2 domain-containing protein" evidence="6">
    <location>
        <begin position="20"/>
        <end position="698"/>
    </location>
</feature>
<organism evidence="9 10">
    <name type="scientific">Brachionus calyciflorus</name>
    <dbReference type="NCBI Taxonomy" id="104777"/>
    <lineage>
        <taxon>Eukaryota</taxon>
        <taxon>Metazoa</taxon>
        <taxon>Spiralia</taxon>
        <taxon>Gnathifera</taxon>
        <taxon>Rotifera</taxon>
        <taxon>Eurotatoria</taxon>
        <taxon>Monogononta</taxon>
        <taxon>Pseudotrocha</taxon>
        <taxon>Ploima</taxon>
        <taxon>Brachionidae</taxon>
        <taxon>Brachionus</taxon>
    </lineage>
</organism>
<dbReference type="PANTHER" id="PTHR45902">
    <property type="entry name" value="LATROPHILIN RECEPTOR-LIKE PROTEIN A"/>
    <property type="match status" value="1"/>
</dbReference>
<dbReference type="Gene3D" id="1.20.1070.10">
    <property type="entry name" value="Rhodopsin 7-helix transmembrane proteins"/>
    <property type="match status" value="1"/>
</dbReference>
<accession>A0A814CAZ5</accession>
<dbReference type="GO" id="GO:0016020">
    <property type="term" value="C:membrane"/>
    <property type="evidence" value="ECO:0007669"/>
    <property type="project" value="UniProtKB-SubCell"/>
</dbReference>
<protein>
    <recommendedName>
        <fullName evidence="11">G-protein coupled receptors family 2 profile 2 domain-containing protein</fullName>
    </recommendedName>
</protein>
<dbReference type="SUPFAM" id="SSF56672">
    <property type="entry name" value="DNA/RNA polymerases"/>
    <property type="match status" value="1"/>
</dbReference>
<feature type="transmembrane region" description="Helical" evidence="5">
    <location>
        <begin position="287"/>
        <end position="309"/>
    </location>
</feature>
<dbReference type="Gene3D" id="3.30.70.270">
    <property type="match status" value="1"/>
</dbReference>
<comment type="subcellular location">
    <subcellularLocation>
        <location evidence="1">Membrane</location>
        <topology evidence="1">Multi-pass membrane protein</topology>
    </subcellularLocation>
</comment>
<evidence type="ECO:0008006" key="11">
    <source>
        <dbReference type="Google" id="ProtNLM"/>
    </source>
</evidence>
<keyword evidence="6" id="KW-0732">Signal</keyword>
<keyword evidence="4 5" id="KW-0472">Membrane</keyword>
<dbReference type="InterPro" id="IPR017981">
    <property type="entry name" value="GPCR_2-like_7TM"/>
</dbReference>
<evidence type="ECO:0000259" key="7">
    <source>
        <dbReference type="PROSITE" id="PS50261"/>
    </source>
</evidence>
<reference evidence="9" key="1">
    <citation type="submission" date="2021-02" db="EMBL/GenBank/DDBJ databases">
        <authorList>
            <person name="Nowell W R."/>
        </authorList>
    </citation>
    <scope>NUCLEOTIDE SEQUENCE</scope>
    <source>
        <strain evidence="9">Ploen Becks lab</strain>
    </source>
</reference>
<dbReference type="GO" id="GO:0004930">
    <property type="term" value="F:G protein-coupled receptor activity"/>
    <property type="evidence" value="ECO:0007669"/>
    <property type="project" value="InterPro"/>
</dbReference>
<dbReference type="PROSITE" id="PS50262">
    <property type="entry name" value="G_PROTEIN_RECEP_F1_2"/>
    <property type="match status" value="1"/>
</dbReference>
<dbReference type="PROSITE" id="PS50261">
    <property type="entry name" value="G_PROTEIN_RECEP_F2_4"/>
    <property type="match status" value="1"/>
</dbReference>
<dbReference type="Pfam" id="PF00002">
    <property type="entry name" value="7tm_2"/>
    <property type="match status" value="1"/>
</dbReference>
<feature type="signal peptide" evidence="6">
    <location>
        <begin position="1"/>
        <end position="19"/>
    </location>
</feature>
<evidence type="ECO:0000256" key="5">
    <source>
        <dbReference type="SAM" id="Phobius"/>
    </source>
</evidence>
<sequence>MLKNLIIIFNLFGAYLTQGICHDFCNESEKTIKNCFCTECEYFDDCCSDAVKNRTFSTNYGNYECNSQYNENEFIYTLGKCLKSDTSLSLKTKCESIGSNLLELNPVYTNQTKLFYKNIYCLLCNVEKIDIQKLKIFKIIFPVPPLEINATILNLNSSFVIKKPDNIPEPRKCVKGINTCPSNYTNQLIRNSCESYTAYRFDRFGIVYKNEYCAECNFINESVFCFSRRDYPDFNGLQILFDLTSLGNTLELKVNFSDDFNKHYTNTTIHIELMDKKVEHELPIKKYLTITGHLVSIISLAILILYYIFKKLYKNTPGLILLNLSFTLMISQIFFAISLFLTYSNDFLIFTNLRNLFEEINKVLLCFINGLLVHYFYLCFFFWSNILAFDLFNMFKQSSLLTQVKLEKNLISIYCLYGWLTPFVIVLIMNLKNYQTISYGYKKCFISSSLDLLLFFVIPVGLIILVNLIFVILSIRLVLKIDKLCETFIYSDVDSKKSKRRFTLFLKMFIITGLAWLFGIVCSINVVEAGILGLDFLKKFNAVIDYANDRITIRDGEKDIYLNYLSNNSISAKCGDKFIDERKACKELLFQPNGTNEIFKELVFGKCLSKVNENGEILIMVVNMSGRDVVLDEVLGKVAAANLKLRPSKCKFVMDEVGYLGFKITKYGLGPDPAKTAAEDFYSKFQQNCSMSFRIDES</sequence>
<proteinExistence type="predicted"/>
<dbReference type="InterPro" id="IPR043128">
    <property type="entry name" value="Rev_trsase/Diguanyl_cyclase"/>
</dbReference>
<keyword evidence="3 5" id="KW-1133">Transmembrane helix</keyword>
<feature type="transmembrane region" description="Helical" evidence="5">
    <location>
        <begin position="452"/>
        <end position="473"/>
    </location>
</feature>
<evidence type="ECO:0000256" key="6">
    <source>
        <dbReference type="SAM" id="SignalP"/>
    </source>
</evidence>
<dbReference type="PRINTS" id="PR00249">
    <property type="entry name" value="GPCRSECRETIN"/>
</dbReference>
<dbReference type="OrthoDB" id="6134459at2759"/>
<feature type="transmembrane region" description="Helical" evidence="5">
    <location>
        <begin position="363"/>
        <end position="389"/>
    </location>
</feature>
<evidence type="ECO:0000256" key="1">
    <source>
        <dbReference type="ARBA" id="ARBA00004141"/>
    </source>
</evidence>
<dbReference type="CDD" id="cd15039">
    <property type="entry name" value="7tmB3_Methuselah-like"/>
    <property type="match status" value="1"/>
</dbReference>
<evidence type="ECO:0000313" key="9">
    <source>
        <dbReference type="EMBL" id="CAF0940808.1"/>
    </source>
</evidence>
<dbReference type="PANTHER" id="PTHR45902:SF1">
    <property type="entry name" value="LATROPHILIN RECEPTOR-LIKE PROTEIN A"/>
    <property type="match status" value="1"/>
</dbReference>
<keyword evidence="2 5" id="KW-0812">Transmembrane</keyword>
<dbReference type="InterPro" id="IPR017452">
    <property type="entry name" value="GPCR_Rhodpsn_7TM"/>
</dbReference>
<name>A0A814CAZ5_9BILA</name>
<feature type="domain" description="G-protein coupled receptors family 1 profile" evidence="8">
    <location>
        <begin position="298"/>
        <end position="517"/>
    </location>
</feature>
<evidence type="ECO:0000256" key="3">
    <source>
        <dbReference type="ARBA" id="ARBA00022989"/>
    </source>
</evidence>
<dbReference type="Proteomes" id="UP000663879">
    <property type="component" value="Unassembled WGS sequence"/>
</dbReference>
<evidence type="ECO:0000313" key="10">
    <source>
        <dbReference type="Proteomes" id="UP000663879"/>
    </source>
</evidence>
<evidence type="ECO:0000256" key="2">
    <source>
        <dbReference type="ARBA" id="ARBA00022692"/>
    </source>
</evidence>
<evidence type="ECO:0000256" key="4">
    <source>
        <dbReference type="ARBA" id="ARBA00023136"/>
    </source>
</evidence>
<dbReference type="InterPro" id="IPR043502">
    <property type="entry name" value="DNA/RNA_pol_sf"/>
</dbReference>
<dbReference type="GO" id="GO:0007166">
    <property type="term" value="P:cell surface receptor signaling pathway"/>
    <property type="evidence" value="ECO:0007669"/>
    <property type="project" value="InterPro"/>
</dbReference>